<accession>A0A2A2M1S8</accession>
<protein>
    <submittedName>
        <fullName evidence="2">Uncharacterized protein</fullName>
    </submittedName>
</protein>
<dbReference type="AlphaFoldDB" id="A0A2A2M1S8"/>
<reference evidence="2 3" key="1">
    <citation type="journal article" date="2017" name="Curr. Biol.">
        <title>Genome architecture and evolution of a unichromosomal asexual nematode.</title>
        <authorList>
            <person name="Fradin H."/>
            <person name="Zegar C."/>
            <person name="Gutwein M."/>
            <person name="Lucas J."/>
            <person name="Kovtun M."/>
            <person name="Corcoran D."/>
            <person name="Baugh L.R."/>
            <person name="Kiontke K."/>
            <person name="Gunsalus K."/>
            <person name="Fitch D.H."/>
            <person name="Piano F."/>
        </authorList>
    </citation>
    <scope>NUCLEOTIDE SEQUENCE [LARGE SCALE GENOMIC DNA]</scope>
    <source>
        <strain evidence="2">PF1309</strain>
    </source>
</reference>
<evidence type="ECO:0000313" key="3">
    <source>
        <dbReference type="Proteomes" id="UP000218231"/>
    </source>
</evidence>
<feature type="compositionally biased region" description="Low complexity" evidence="1">
    <location>
        <begin position="63"/>
        <end position="78"/>
    </location>
</feature>
<keyword evidence="3" id="KW-1185">Reference proteome</keyword>
<proteinExistence type="predicted"/>
<feature type="region of interest" description="Disordered" evidence="1">
    <location>
        <begin position="47"/>
        <end position="78"/>
    </location>
</feature>
<evidence type="ECO:0000313" key="2">
    <source>
        <dbReference type="EMBL" id="PAV92380.1"/>
    </source>
</evidence>
<comment type="caution">
    <text evidence="2">The sequence shown here is derived from an EMBL/GenBank/DDBJ whole genome shotgun (WGS) entry which is preliminary data.</text>
</comment>
<sequence>MPKPRMKAVMMNWRWFSVATPSDRPIAGSAGSIESIPSAASDISAATSATNSTKPIGAPAGSGATMDGAPATAGAAQATRTGTRYGTDGAAHLPSERAHRLQYGSGMARHLHLAPRAHQRAVGAEQEGRALDAHIRLAVELLLTPHAERVADAAVLVTAQVHGQAMLGAKLGV</sequence>
<gene>
    <name evidence="2" type="ORF">WR25_19417</name>
</gene>
<name>A0A2A2M1S8_9BILA</name>
<evidence type="ECO:0000256" key="1">
    <source>
        <dbReference type="SAM" id="MobiDB-lite"/>
    </source>
</evidence>
<organism evidence="2 3">
    <name type="scientific">Diploscapter pachys</name>
    <dbReference type="NCBI Taxonomy" id="2018661"/>
    <lineage>
        <taxon>Eukaryota</taxon>
        <taxon>Metazoa</taxon>
        <taxon>Ecdysozoa</taxon>
        <taxon>Nematoda</taxon>
        <taxon>Chromadorea</taxon>
        <taxon>Rhabditida</taxon>
        <taxon>Rhabditina</taxon>
        <taxon>Rhabditomorpha</taxon>
        <taxon>Rhabditoidea</taxon>
        <taxon>Rhabditidae</taxon>
        <taxon>Diploscapter</taxon>
    </lineage>
</organism>
<dbReference type="EMBL" id="LIAE01006226">
    <property type="protein sequence ID" value="PAV92380.1"/>
    <property type="molecule type" value="Genomic_DNA"/>
</dbReference>
<dbReference type="Proteomes" id="UP000218231">
    <property type="component" value="Unassembled WGS sequence"/>
</dbReference>